<name>A0ABR3DQL8_NEUIN</name>
<feature type="region of interest" description="Disordered" evidence="1">
    <location>
        <begin position="66"/>
        <end position="89"/>
    </location>
</feature>
<keyword evidence="3" id="KW-1185">Reference proteome</keyword>
<sequence length="117" mass="12793">MKGTFSTARGTARHFIIATLFPSLMPSTDNRLSAKGCTAYRLDPDPHRDSVVRTGIAMFHLCRTSASTSRNNEHNPTEKRLRRVQKGREVPKLTSGACAIFGWAQDSATETAADLSA</sequence>
<organism evidence="2 3">
    <name type="scientific">Neurospora intermedia</name>
    <dbReference type="NCBI Taxonomy" id="5142"/>
    <lineage>
        <taxon>Eukaryota</taxon>
        <taxon>Fungi</taxon>
        <taxon>Dikarya</taxon>
        <taxon>Ascomycota</taxon>
        <taxon>Pezizomycotina</taxon>
        <taxon>Sordariomycetes</taxon>
        <taxon>Sordariomycetidae</taxon>
        <taxon>Sordariales</taxon>
        <taxon>Sordariaceae</taxon>
        <taxon>Neurospora</taxon>
    </lineage>
</organism>
<proteinExistence type="predicted"/>
<gene>
    <name evidence="2" type="ORF">QR685DRAFT_16346</name>
</gene>
<dbReference type="Proteomes" id="UP001451303">
    <property type="component" value="Unassembled WGS sequence"/>
</dbReference>
<accession>A0ABR3DQL8</accession>
<evidence type="ECO:0000256" key="1">
    <source>
        <dbReference type="SAM" id="MobiDB-lite"/>
    </source>
</evidence>
<protein>
    <submittedName>
        <fullName evidence="2">Uncharacterized protein</fullName>
    </submittedName>
</protein>
<reference evidence="2 3" key="1">
    <citation type="submission" date="2023-09" db="EMBL/GenBank/DDBJ databases">
        <title>Multi-omics analysis of a traditional fermented food reveals byproduct-associated fungal strains for waste-to-food upcycling.</title>
        <authorList>
            <consortium name="Lawrence Berkeley National Laboratory"/>
            <person name="Rekdal V.M."/>
            <person name="Villalobos-Escobedo J.M."/>
            <person name="Rodriguez-Valeron N."/>
            <person name="Garcia M.O."/>
            <person name="Vasquez D.P."/>
            <person name="Damayanti I."/>
            <person name="Sorensen P.M."/>
            <person name="Baidoo E.E."/>
            <person name="De Carvalho A.C."/>
            <person name="Riley R."/>
            <person name="Lipzen A."/>
            <person name="He G."/>
            <person name="Yan M."/>
            <person name="Haridas S."/>
            <person name="Daum C."/>
            <person name="Yoshinaga Y."/>
            <person name="Ng V."/>
            <person name="Grigoriev I.V."/>
            <person name="Munk R."/>
            <person name="Nuraida L."/>
            <person name="Wijaya C.H."/>
            <person name="Morales P.-C."/>
            <person name="Keasling J.D."/>
        </authorList>
    </citation>
    <scope>NUCLEOTIDE SEQUENCE [LARGE SCALE GENOMIC DNA]</scope>
    <source>
        <strain evidence="2 3">FGSC 2613</strain>
    </source>
</reference>
<evidence type="ECO:0000313" key="2">
    <source>
        <dbReference type="EMBL" id="KAL0474628.1"/>
    </source>
</evidence>
<comment type="caution">
    <text evidence="2">The sequence shown here is derived from an EMBL/GenBank/DDBJ whole genome shotgun (WGS) entry which is preliminary data.</text>
</comment>
<dbReference type="EMBL" id="JAVLET010000001">
    <property type="protein sequence ID" value="KAL0474628.1"/>
    <property type="molecule type" value="Genomic_DNA"/>
</dbReference>
<evidence type="ECO:0000313" key="3">
    <source>
        <dbReference type="Proteomes" id="UP001451303"/>
    </source>
</evidence>